<gene>
    <name evidence="3" type="ORF">COT94_04010</name>
</gene>
<feature type="coiled-coil region" evidence="1">
    <location>
        <begin position="212"/>
        <end position="239"/>
    </location>
</feature>
<keyword evidence="2" id="KW-0732">Signal</keyword>
<dbReference type="Proteomes" id="UP000228533">
    <property type="component" value="Unassembled WGS sequence"/>
</dbReference>
<dbReference type="EMBL" id="PFAM01000023">
    <property type="protein sequence ID" value="PIT95724.1"/>
    <property type="molecule type" value="Genomic_DNA"/>
</dbReference>
<feature type="chain" id="PRO_5014869812" description="DUF5667 domain-containing protein" evidence="2">
    <location>
        <begin position="25"/>
        <end position="265"/>
    </location>
</feature>
<name>A0A2M6WSH7_9BACT</name>
<accession>A0A2M6WSH7</accession>
<comment type="caution">
    <text evidence="3">The sequence shown here is derived from an EMBL/GenBank/DDBJ whole genome shotgun (WGS) entry which is preliminary data.</text>
</comment>
<sequence>MKKTLIAILMAMLVLPAIALTARAEDDSNNMMPTLYTQEITSESTLISEPEEEKIPNPGEIKNFTRIKKVGNALYGIRRVNSMINNSREQRLDNNSRQGSLLTDKQREVNHDNLVNNATEEKILSLEDVRYFTKIRKIGTSLYGIRMNIQGATVISADAIACVKTAMIKKDRAVLDAFDAYISTTLDSMATRSSAQLDALDITVNADRAKAMNAAIIANKKAKEEASRLRNQSVKTANDTYKTDLKSCRVNIGDDLDTSVVDSSL</sequence>
<evidence type="ECO:0008006" key="5">
    <source>
        <dbReference type="Google" id="ProtNLM"/>
    </source>
</evidence>
<protein>
    <recommendedName>
        <fullName evidence="5">DUF5667 domain-containing protein</fullName>
    </recommendedName>
</protein>
<evidence type="ECO:0000313" key="3">
    <source>
        <dbReference type="EMBL" id="PIT95724.1"/>
    </source>
</evidence>
<proteinExistence type="predicted"/>
<organism evidence="3 4">
    <name type="scientific">Candidatus Falkowbacteria bacterium CG10_big_fil_rev_8_21_14_0_10_37_14</name>
    <dbReference type="NCBI Taxonomy" id="1974561"/>
    <lineage>
        <taxon>Bacteria</taxon>
        <taxon>Candidatus Falkowiibacteriota</taxon>
    </lineage>
</organism>
<keyword evidence="1" id="KW-0175">Coiled coil</keyword>
<feature type="signal peptide" evidence="2">
    <location>
        <begin position="1"/>
        <end position="24"/>
    </location>
</feature>
<evidence type="ECO:0000256" key="1">
    <source>
        <dbReference type="SAM" id="Coils"/>
    </source>
</evidence>
<evidence type="ECO:0000313" key="4">
    <source>
        <dbReference type="Proteomes" id="UP000228533"/>
    </source>
</evidence>
<dbReference type="AlphaFoldDB" id="A0A2M6WSH7"/>
<evidence type="ECO:0000256" key="2">
    <source>
        <dbReference type="SAM" id="SignalP"/>
    </source>
</evidence>
<reference evidence="4" key="1">
    <citation type="submission" date="2017-09" db="EMBL/GenBank/DDBJ databases">
        <title>Depth-based differentiation of microbial function through sediment-hosted aquifers and enrichment of novel symbionts in the deep terrestrial subsurface.</title>
        <authorList>
            <person name="Probst A.J."/>
            <person name="Ladd B."/>
            <person name="Jarett J.K."/>
            <person name="Geller-Mcgrath D.E."/>
            <person name="Sieber C.M.K."/>
            <person name="Emerson J.B."/>
            <person name="Anantharaman K."/>
            <person name="Thomas B.C."/>
            <person name="Malmstrom R."/>
            <person name="Stieglmeier M."/>
            <person name="Klingl A."/>
            <person name="Woyke T."/>
            <person name="Ryan C.M."/>
            <person name="Banfield J.F."/>
        </authorList>
    </citation>
    <scope>NUCLEOTIDE SEQUENCE [LARGE SCALE GENOMIC DNA]</scope>
</reference>